<comment type="caution">
    <text evidence="1">The sequence shown here is derived from an EMBL/GenBank/DDBJ whole genome shotgun (WGS) entry which is preliminary data.</text>
</comment>
<gene>
    <name evidence="1" type="ORF">FLL46_23855</name>
</gene>
<dbReference type="SUPFAM" id="SSF48452">
    <property type="entry name" value="TPR-like"/>
    <property type="match status" value="1"/>
</dbReference>
<dbReference type="InterPro" id="IPR011990">
    <property type="entry name" value="TPR-like_helical_dom_sf"/>
</dbReference>
<name>A0A545U016_9GAMM</name>
<evidence type="ECO:0000313" key="2">
    <source>
        <dbReference type="Proteomes" id="UP000315439"/>
    </source>
</evidence>
<protein>
    <submittedName>
        <fullName evidence="1">Uncharacterized protein</fullName>
    </submittedName>
</protein>
<dbReference type="RefSeq" id="WP_142934449.1">
    <property type="nucleotide sequence ID" value="NZ_ML660171.1"/>
</dbReference>
<evidence type="ECO:0000313" key="1">
    <source>
        <dbReference type="EMBL" id="TQV82807.1"/>
    </source>
</evidence>
<dbReference type="Gene3D" id="1.25.40.10">
    <property type="entry name" value="Tetratricopeptide repeat domain"/>
    <property type="match status" value="1"/>
</dbReference>
<proteinExistence type="predicted"/>
<dbReference type="Proteomes" id="UP000315439">
    <property type="component" value="Unassembled WGS sequence"/>
</dbReference>
<organism evidence="1 2">
    <name type="scientific">Aliikangiella coralliicola</name>
    <dbReference type="NCBI Taxonomy" id="2592383"/>
    <lineage>
        <taxon>Bacteria</taxon>
        <taxon>Pseudomonadati</taxon>
        <taxon>Pseudomonadota</taxon>
        <taxon>Gammaproteobacteria</taxon>
        <taxon>Oceanospirillales</taxon>
        <taxon>Pleioneaceae</taxon>
        <taxon>Aliikangiella</taxon>
    </lineage>
</organism>
<dbReference type="OrthoDB" id="255821at2"/>
<dbReference type="EMBL" id="VIKS01000015">
    <property type="protein sequence ID" value="TQV82807.1"/>
    <property type="molecule type" value="Genomic_DNA"/>
</dbReference>
<keyword evidence="2" id="KW-1185">Reference proteome</keyword>
<sequence>MKLVSIKIYIVMAIGLGVLGGCSSTPKIAEISIVTDQAITPEVLSTEKYLPFIQVNEETGKRLPYASKQNPYLKEKGQLDKNIVVQFIEARRAIKLKKFVQAEKILLSISEQNTQLSGPVVLLGDIAKLKQQTKAAIKYYAQAISVNSNNVNAYIKLAKMQRESGLFKHAQNTYAKALSKWSDFPEAHLNLSILYDVYLNQPEIAQKHMEAYQLLAKQKHAKVDSWLKDIRQRTNQANYIEQDAQQKEQVILARLAAEQAENSQDKKGDS</sequence>
<accession>A0A545U016</accession>
<reference evidence="1 2" key="1">
    <citation type="submission" date="2019-07" db="EMBL/GenBank/DDBJ databases">
        <title>Draft genome for Aliikangiella sp. M105.</title>
        <authorList>
            <person name="Wang G."/>
        </authorList>
    </citation>
    <scope>NUCLEOTIDE SEQUENCE [LARGE SCALE GENOMIC DNA]</scope>
    <source>
        <strain evidence="1 2">M105</strain>
    </source>
</reference>
<dbReference type="PROSITE" id="PS51257">
    <property type="entry name" value="PROKAR_LIPOPROTEIN"/>
    <property type="match status" value="1"/>
</dbReference>
<dbReference type="AlphaFoldDB" id="A0A545U016"/>